<evidence type="ECO:0000313" key="2">
    <source>
        <dbReference type="Proteomes" id="UP000683000"/>
    </source>
</evidence>
<protein>
    <submittedName>
        <fullName evidence="1">Uncharacterized protein</fullName>
    </submittedName>
</protein>
<dbReference type="EMBL" id="JAGFBS010000026">
    <property type="protein sequence ID" value="KAG6372721.1"/>
    <property type="molecule type" value="Genomic_DNA"/>
</dbReference>
<organism evidence="1 2">
    <name type="scientific">Boletus reticuloceps</name>
    <dbReference type="NCBI Taxonomy" id="495285"/>
    <lineage>
        <taxon>Eukaryota</taxon>
        <taxon>Fungi</taxon>
        <taxon>Dikarya</taxon>
        <taxon>Basidiomycota</taxon>
        <taxon>Agaricomycotina</taxon>
        <taxon>Agaricomycetes</taxon>
        <taxon>Agaricomycetidae</taxon>
        <taxon>Boletales</taxon>
        <taxon>Boletineae</taxon>
        <taxon>Boletaceae</taxon>
        <taxon>Boletoideae</taxon>
        <taxon>Boletus</taxon>
    </lineage>
</organism>
<name>A0A8I3A644_9AGAM</name>
<evidence type="ECO:0000313" key="1">
    <source>
        <dbReference type="EMBL" id="KAG6372721.1"/>
    </source>
</evidence>
<dbReference type="Proteomes" id="UP000683000">
    <property type="component" value="Unassembled WGS sequence"/>
</dbReference>
<dbReference type="AlphaFoldDB" id="A0A8I3A644"/>
<accession>A0A8I3A644</accession>
<comment type="caution">
    <text evidence="1">The sequence shown here is derived from an EMBL/GenBank/DDBJ whole genome shotgun (WGS) entry which is preliminary data.</text>
</comment>
<gene>
    <name evidence="1" type="ORF">JVT61DRAFT_7492</name>
</gene>
<keyword evidence="2" id="KW-1185">Reference proteome</keyword>
<sequence length="70" mass="8095">MFTGPNNKLYQNYHTFLDSRPCDVEGNFLPPGSPLTPLPVRLRDDWSPFSNRLEFELADFLYTQSQMPTA</sequence>
<dbReference type="OrthoDB" id="2691487at2759"/>
<proteinExistence type="predicted"/>
<reference evidence="1" key="1">
    <citation type="submission" date="2021-03" db="EMBL/GenBank/DDBJ databases">
        <title>Evolutionary innovations through gain and loss of genes in the ectomycorrhizal Boletales.</title>
        <authorList>
            <person name="Wu G."/>
            <person name="Miyauchi S."/>
            <person name="Morin E."/>
            <person name="Yang Z.-L."/>
            <person name="Xu J."/>
            <person name="Martin F.M."/>
        </authorList>
    </citation>
    <scope>NUCLEOTIDE SEQUENCE</scope>
    <source>
        <strain evidence="1">BR01</strain>
    </source>
</reference>